<dbReference type="FunFam" id="1.10.10.60:FF:000268">
    <property type="entry name" value="Transcription factor MYB86"/>
    <property type="match status" value="1"/>
</dbReference>
<accession>A0A8J4QE25</accession>
<dbReference type="Gene3D" id="1.10.10.60">
    <property type="entry name" value="Homeodomain-like"/>
    <property type="match status" value="2"/>
</dbReference>
<dbReference type="InterPro" id="IPR051953">
    <property type="entry name" value="Plant_SW-associated_TFs"/>
</dbReference>
<dbReference type="SUPFAM" id="SSF46689">
    <property type="entry name" value="Homeodomain-like"/>
    <property type="match status" value="1"/>
</dbReference>
<dbReference type="CDD" id="cd00167">
    <property type="entry name" value="SANT"/>
    <property type="match status" value="2"/>
</dbReference>
<evidence type="ECO:0000259" key="7">
    <source>
        <dbReference type="PROSITE" id="PS50090"/>
    </source>
</evidence>
<comment type="caution">
    <text evidence="9">The sequence shown here is derived from an EMBL/GenBank/DDBJ whole genome shotgun (WGS) entry which is preliminary data.</text>
</comment>
<dbReference type="InterPro" id="IPR001005">
    <property type="entry name" value="SANT/Myb"/>
</dbReference>
<reference evidence="9" key="1">
    <citation type="submission" date="2020-03" db="EMBL/GenBank/DDBJ databases">
        <title>Castanea mollissima Vanexum genome sequencing.</title>
        <authorList>
            <person name="Staton M."/>
        </authorList>
    </citation>
    <scope>NUCLEOTIDE SEQUENCE</scope>
    <source>
        <tissue evidence="9">Leaf</tissue>
    </source>
</reference>
<evidence type="ECO:0000256" key="3">
    <source>
        <dbReference type="ARBA" id="ARBA00023015"/>
    </source>
</evidence>
<dbReference type="AlphaFoldDB" id="A0A8J4QE25"/>
<keyword evidence="3" id="KW-0805">Transcription regulation</keyword>
<dbReference type="Proteomes" id="UP000737018">
    <property type="component" value="Unassembled WGS sequence"/>
</dbReference>
<evidence type="ECO:0000256" key="2">
    <source>
        <dbReference type="ARBA" id="ARBA00022737"/>
    </source>
</evidence>
<dbReference type="PROSITE" id="PS51294">
    <property type="entry name" value="HTH_MYB"/>
    <property type="match status" value="2"/>
</dbReference>
<dbReference type="PANTHER" id="PTHR47997:SF34">
    <property type="entry name" value="TRANSCRIPTION FACTOR MYB86-LIKE"/>
    <property type="match status" value="1"/>
</dbReference>
<keyword evidence="4" id="KW-0238">DNA-binding</keyword>
<evidence type="ECO:0000313" key="9">
    <source>
        <dbReference type="EMBL" id="KAF3945324.1"/>
    </source>
</evidence>
<evidence type="ECO:0000256" key="4">
    <source>
        <dbReference type="ARBA" id="ARBA00023125"/>
    </source>
</evidence>
<dbReference type="GO" id="GO:0005634">
    <property type="term" value="C:nucleus"/>
    <property type="evidence" value="ECO:0007669"/>
    <property type="project" value="UniProtKB-SubCell"/>
</dbReference>
<name>A0A8J4QE25_9ROSI</name>
<feature type="domain" description="Myb-like" evidence="7">
    <location>
        <begin position="9"/>
        <end position="61"/>
    </location>
</feature>
<dbReference type="SMART" id="SM00717">
    <property type="entry name" value="SANT"/>
    <property type="match status" value="2"/>
</dbReference>
<proteinExistence type="predicted"/>
<dbReference type="GO" id="GO:0003677">
    <property type="term" value="F:DNA binding"/>
    <property type="evidence" value="ECO:0007669"/>
    <property type="project" value="UniProtKB-KW"/>
</dbReference>
<evidence type="ECO:0000313" key="10">
    <source>
        <dbReference type="Proteomes" id="UP000737018"/>
    </source>
</evidence>
<evidence type="ECO:0008006" key="11">
    <source>
        <dbReference type="Google" id="ProtNLM"/>
    </source>
</evidence>
<evidence type="ECO:0000256" key="6">
    <source>
        <dbReference type="ARBA" id="ARBA00023242"/>
    </source>
</evidence>
<feature type="domain" description="Myb-like" evidence="7">
    <location>
        <begin position="62"/>
        <end position="112"/>
    </location>
</feature>
<comment type="subcellular location">
    <subcellularLocation>
        <location evidence="1">Nucleus</location>
    </subcellularLocation>
</comment>
<sequence length="372" mass="41889">MGRHSCCLKQKLRKGLWSPEEDEKLFNHITRFGIGCWSSVPKQAGLQRCGKSCRLRWINYLRPDLKRGMFSQQEEDLIMSLHEVLGNRWAQIAAQLPGRTDNEIKNFWNSCLKKKLMKQGIDPSTHKPLSKVEPKDEKKCTETTCFQSRGLPSSTVSTMASQGGPAFLVDDSNYYDHNGLTEASRELFMYKPSFDPMSCFEFQAGVDSNGYTSTFVPDQNHHTNIKPDIDQSQFETNSNYGFTSMPGLTNSDHGNLSSAEFSDNSGSKMSSFFMNNEVKESSSNSSNMSSYAGFPVNDIMLENAAYSSWDSDTKLESLFQFQVNEIKTEELKAGSWQEGQLQAHNSVDFGSYPLTSLSEDLTGAHFDVFQQI</sequence>
<dbReference type="Pfam" id="PF00249">
    <property type="entry name" value="Myb_DNA-binding"/>
    <property type="match status" value="2"/>
</dbReference>
<dbReference type="PANTHER" id="PTHR47997">
    <property type="entry name" value="MYB DOMAIN PROTEIN 55"/>
    <property type="match status" value="1"/>
</dbReference>
<organism evidence="9 10">
    <name type="scientific">Castanea mollissima</name>
    <name type="common">Chinese chestnut</name>
    <dbReference type="NCBI Taxonomy" id="60419"/>
    <lineage>
        <taxon>Eukaryota</taxon>
        <taxon>Viridiplantae</taxon>
        <taxon>Streptophyta</taxon>
        <taxon>Embryophyta</taxon>
        <taxon>Tracheophyta</taxon>
        <taxon>Spermatophyta</taxon>
        <taxon>Magnoliopsida</taxon>
        <taxon>eudicotyledons</taxon>
        <taxon>Gunneridae</taxon>
        <taxon>Pentapetalae</taxon>
        <taxon>rosids</taxon>
        <taxon>fabids</taxon>
        <taxon>Fagales</taxon>
        <taxon>Fagaceae</taxon>
        <taxon>Castanea</taxon>
    </lineage>
</organism>
<protein>
    <recommendedName>
        <fullName evidence="11">Transcription factor MYB86</fullName>
    </recommendedName>
</protein>
<feature type="domain" description="HTH myb-type" evidence="8">
    <location>
        <begin position="9"/>
        <end position="61"/>
    </location>
</feature>
<dbReference type="OrthoDB" id="2143914at2759"/>
<dbReference type="InterPro" id="IPR017930">
    <property type="entry name" value="Myb_dom"/>
</dbReference>
<dbReference type="EMBL" id="JRKL02012465">
    <property type="protein sequence ID" value="KAF3945324.1"/>
    <property type="molecule type" value="Genomic_DNA"/>
</dbReference>
<dbReference type="InterPro" id="IPR009057">
    <property type="entry name" value="Homeodomain-like_sf"/>
</dbReference>
<keyword evidence="6" id="KW-0539">Nucleus</keyword>
<keyword evidence="10" id="KW-1185">Reference proteome</keyword>
<evidence type="ECO:0000256" key="5">
    <source>
        <dbReference type="ARBA" id="ARBA00023163"/>
    </source>
</evidence>
<gene>
    <name evidence="9" type="ORF">CMV_028290</name>
</gene>
<dbReference type="FunFam" id="1.10.10.60:FF:000047">
    <property type="entry name" value="Myb transcription factor"/>
    <property type="match status" value="1"/>
</dbReference>
<keyword evidence="5" id="KW-0804">Transcription</keyword>
<evidence type="ECO:0000259" key="8">
    <source>
        <dbReference type="PROSITE" id="PS51294"/>
    </source>
</evidence>
<dbReference type="PROSITE" id="PS50090">
    <property type="entry name" value="MYB_LIKE"/>
    <property type="match status" value="2"/>
</dbReference>
<keyword evidence="2" id="KW-0677">Repeat</keyword>
<feature type="domain" description="HTH myb-type" evidence="8">
    <location>
        <begin position="62"/>
        <end position="116"/>
    </location>
</feature>
<evidence type="ECO:0000256" key="1">
    <source>
        <dbReference type="ARBA" id="ARBA00004123"/>
    </source>
</evidence>